<feature type="signal peptide" evidence="1">
    <location>
        <begin position="1"/>
        <end position="25"/>
    </location>
</feature>
<dbReference type="Proteomes" id="UP000681027">
    <property type="component" value="Unassembled WGS sequence"/>
</dbReference>
<evidence type="ECO:0000313" key="2">
    <source>
        <dbReference type="EMBL" id="MBS4189454.1"/>
    </source>
</evidence>
<keyword evidence="1" id="KW-0732">Signal</keyword>
<evidence type="ECO:0008006" key="4">
    <source>
        <dbReference type="Google" id="ProtNLM"/>
    </source>
</evidence>
<accession>A0ABS5NRB4</accession>
<proteinExistence type="predicted"/>
<gene>
    <name evidence="2" type="ORF">KHA94_04370</name>
</gene>
<keyword evidence="3" id="KW-1185">Reference proteome</keyword>
<dbReference type="EMBL" id="JAGYPM010000001">
    <property type="protein sequence ID" value="MBS4189454.1"/>
    <property type="molecule type" value="Genomic_DNA"/>
</dbReference>
<sequence>MKKEIVFALAAFFLISMSAITGAYAGDKASNKKVTILKDRVDLTGDGKKDTIVIKGIPYEGESDFFREFQMEVVTSNNQSFTVNIDGGLKPKAKFVDLNHDRTKDVYISVETGSRGRITNHYLYTLKNNKLLDITVPDPLVIMSQFLDSYKASITIQDIGESYTLDLKSRTKNYEMLGLYQNGKLSEPTELMVDAYSTLKPVHVEGKTYGLKGIQAISGVYHSDRIARVETIWLFENGKWALKNSKIMESNKIKRGK</sequence>
<evidence type="ECO:0000313" key="3">
    <source>
        <dbReference type="Proteomes" id="UP000681027"/>
    </source>
</evidence>
<evidence type="ECO:0000256" key="1">
    <source>
        <dbReference type="SAM" id="SignalP"/>
    </source>
</evidence>
<comment type="caution">
    <text evidence="2">The sequence shown here is derived from an EMBL/GenBank/DDBJ whole genome shotgun (WGS) entry which is preliminary data.</text>
</comment>
<reference evidence="2 3" key="1">
    <citation type="submission" date="2021-05" db="EMBL/GenBank/DDBJ databases">
        <title>Novel Bacillus species.</title>
        <authorList>
            <person name="Liu G."/>
        </authorList>
    </citation>
    <scope>NUCLEOTIDE SEQUENCE [LARGE SCALE GENOMIC DNA]</scope>
    <source>
        <strain evidence="2 3">FJAT-49705</strain>
    </source>
</reference>
<dbReference type="RefSeq" id="WP_213100887.1">
    <property type="nucleotide sequence ID" value="NZ_JAGYPM010000001.1"/>
</dbReference>
<feature type="chain" id="PRO_5046189354" description="VCBS repeat-containing protein" evidence="1">
    <location>
        <begin position="26"/>
        <end position="257"/>
    </location>
</feature>
<organism evidence="2 3">
    <name type="scientific">Cytobacillus citreus</name>
    <dbReference type="NCBI Taxonomy" id="2833586"/>
    <lineage>
        <taxon>Bacteria</taxon>
        <taxon>Bacillati</taxon>
        <taxon>Bacillota</taxon>
        <taxon>Bacilli</taxon>
        <taxon>Bacillales</taxon>
        <taxon>Bacillaceae</taxon>
        <taxon>Cytobacillus</taxon>
    </lineage>
</organism>
<protein>
    <recommendedName>
        <fullName evidence="4">VCBS repeat-containing protein</fullName>
    </recommendedName>
</protein>
<name>A0ABS5NRB4_9BACI</name>